<feature type="domain" description="Card1 endonuclease" evidence="1">
    <location>
        <begin position="235"/>
        <end position="344"/>
    </location>
</feature>
<evidence type="ECO:0000313" key="3">
    <source>
        <dbReference type="EMBL" id="RLT73640.1"/>
    </source>
</evidence>
<name>A0A3L7ZUC4_PARDI</name>
<dbReference type="Gene3D" id="3.40.1350.10">
    <property type="match status" value="1"/>
</dbReference>
<gene>
    <name evidence="3" type="ORF">D7V78_09450</name>
</gene>
<proteinExistence type="predicted"/>
<dbReference type="EMBL" id="RAYI01000015">
    <property type="protein sequence ID" value="RLT73640.1"/>
    <property type="molecule type" value="Genomic_DNA"/>
</dbReference>
<dbReference type="InterPro" id="IPR011335">
    <property type="entry name" value="Restrct_endonuc-II-like"/>
</dbReference>
<dbReference type="InterPro" id="IPR011856">
    <property type="entry name" value="tRNA_endonuc-like_dom_sf"/>
</dbReference>
<evidence type="ECO:0000259" key="1">
    <source>
        <dbReference type="Pfam" id="PF09002"/>
    </source>
</evidence>
<evidence type="ECO:0000313" key="4">
    <source>
        <dbReference type="Proteomes" id="UP000278164"/>
    </source>
</evidence>
<dbReference type="OrthoDB" id="9785117at2"/>
<feature type="domain" description="Card1 CARF" evidence="2">
    <location>
        <begin position="4"/>
        <end position="142"/>
    </location>
</feature>
<dbReference type="Gene3D" id="3.40.50.10770">
    <property type="entry name" value="Hypothetical protein VC1899 like domain (Restriction endonuclease-like)"/>
    <property type="match status" value="1"/>
</dbReference>
<reference evidence="3 4" key="1">
    <citation type="submission" date="2018-09" db="EMBL/GenBank/DDBJ databases">
        <title>Murine metabolic-syndrome-specific gut microbial biobank.</title>
        <authorList>
            <person name="Liu C."/>
        </authorList>
    </citation>
    <scope>NUCLEOTIDE SEQUENCE [LARGE SCALE GENOMIC DNA]</scope>
    <source>
        <strain evidence="3 4">8-P5</strain>
    </source>
</reference>
<dbReference type="RefSeq" id="WP_121735994.1">
    <property type="nucleotide sequence ID" value="NZ_QXXG01000011.1"/>
</dbReference>
<dbReference type="InterPro" id="IPR056339">
    <property type="entry name" value="CARF_Card1"/>
</dbReference>
<organism evidence="3 4">
    <name type="scientific">Parabacteroides distasonis</name>
    <dbReference type="NCBI Taxonomy" id="823"/>
    <lineage>
        <taxon>Bacteria</taxon>
        <taxon>Pseudomonadati</taxon>
        <taxon>Bacteroidota</taxon>
        <taxon>Bacteroidia</taxon>
        <taxon>Bacteroidales</taxon>
        <taxon>Tannerellaceae</taxon>
        <taxon>Parabacteroides</taxon>
    </lineage>
</organism>
<accession>A0A3L7ZUC4</accession>
<evidence type="ECO:0000259" key="2">
    <source>
        <dbReference type="Pfam" id="PF23400"/>
    </source>
</evidence>
<dbReference type="SUPFAM" id="SSF52980">
    <property type="entry name" value="Restriction endonuclease-like"/>
    <property type="match status" value="1"/>
</dbReference>
<dbReference type="Pfam" id="PF23400">
    <property type="entry name" value="CARF_Card1"/>
    <property type="match status" value="1"/>
</dbReference>
<sequence length="370" mass="43144">MNRVIVNIISEQTIPNYLFIKEMFQIGDKLLFISSQKFAERIEWIKQSLGYVNCTIESILFQDGEEERWKDMESKLQVQLSLECSYIVNLTGGTKYMSLLVQNVFERYNSQFFYIPFPKNELLKLSENDSIALDYRLTVQEYFSNYNVTFTEKKLVKGEAYCDYFFNRFVDGTLNFKAIDLLRSYRNIKKKMAVYSLETCMSTEKKPCIDGLSDFLSNIDFPMEESGYLNRGEIEYLTGGWFEEYLYYKIKKYISPQDIKLGVLIKRTENTNQNDLDVVFISGNKLFVIECKTGILGEKMFNETVYKATAIKEAVLGLSANTFIVSLAPKDDKLKNTAKNMGIQYKCREDIEDSQLFENFIMQIKKTAKD</sequence>
<protein>
    <submittedName>
        <fullName evidence="3">DUF1887 family protein</fullName>
    </submittedName>
</protein>
<dbReference type="AlphaFoldDB" id="A0A3L7ZUC4"/>
<dbReference type="Proteomes" id="UP000278164">
    <property type="component" value="Unassembled WGS sequence"/>
</dbReference>
<dbReference type="Pfam" id="PF09002">
    <property type="entry name" value="Card1_endonuc"/>
    <property type="match status" value="1"/>
</dbReference>
<comment type="caution">
    <text evidence="3">The sequence shown here is derived from an EMBL/GenBank/DDBJ whole genome shotgun (WGS) entry which is preliminary data.</text>
</comment>
<dbReference type="InterPro" id="IPR015093">
    <property type="entry name" value="Card1_endonucl_dom"/>
</dbReference>
<dbReference type="GO" id="GO:0003676">
    <property type="term" value="F:nucleic acid binding"/>
    <property type="evidence" value="ECO:0007669"/>
    <property type="project" value="InterPro"/>
</dbReference>